<feature type="region of interest" description="Disordered" evidence="2">
    <location>
        <begin position="172"/>
        <end position="210"/>
    </location>
</feature>
<dbReference type="Pfam" id="PF04337">
    <property type="entry name" value="DUF480"/>
    <property type="match status" value="1"/>
</dbReference>
<organism evidence="3 4">
    <name type="scientific">Paraglaciecola polaris LMG 21857</name>
    <dbReference type="NCBI Taxonomy" id="1129793"/>
    <lineage>
        <taxon>Bacteria</taxon>
        <taxon>Pseudomonadati</taxon>
        <taxon>Pseudomonadota</taxon>
        <taxon>Gammaproteobacteria</taxon>
        <taxon>Alteromonadales</taxon>
        <taxon>Alteromonadaceae</taxon>
        <taxon>Paraglaciecola</taxon>
    </lineage>
</organism>
<comment type="similarity">
    <text evidence="1">Belongs to the UPF0502 family.</text>
</comment>
<evidence type="ECO:0000256" key="1">
    <source>
        <dbReference type="HAMAP-Rule" id="MF_01584"/>
    </source>
</evidence>
<dbReference type="Gene3D" id="1.10.10.10">
    <property type="entry name" value="Winged helix-like DNA-binding domain superfamily/Winged helix DNA-binding domain"/>
    <property type="match status" value="2"/>
</dbReference>
<gene>
    <name evidence="3" type="ORF">GPLA_3316</name>
</gene>
<dbReference type="EMBL" id="BAER01000096">
    <property type="protein sequence ID" value="GAC34205.1"/>
    <property type="molecule type" value="Genomic_DNA"/>
</dbReference>
<dbReference type="OrthoDB" id="9784785at2"/>
<dbReference type="Proteomes" id="UP000006322">
    <property type="component" value="Unassembled WGS sequence"/>
</dbReference>
<dbReference type="InterPro" id="IPR036388">
    <property type="entry name" value="WH-like_DNA-bd_sf"/>
</dbReference>
<evidence type="ECO:0000256" key="2">
    <source>
        <dbReference type="SAM" id="MobiDB-lite"/>
    </source>
</evidence>
<accession>K7AFZ6</accession>
<name>K7AFZ6_9ALTE</name>
<dbReference type="HAMAP" id="MF_01584">
    <property type="entry name" value="UPF0502"/>
    <property type="match status" value="1"/>
</dbReference>
<sequence length="237" mass="27021">MLVTLTQYQARVIGVLLEKEVTTPEQYPLSLNSVTTACNQKSNREPVMELTEHQVQSTLDELYAKNLIFEQSGSRATRYKHRFCNTEFSDLRFTPHQLAIICVMLLRGPQTPGELRTRAQRMAGFSSVEEVDTALLQLMDFNQEQLVVRLARVPGKRESRYAQQFYIDTDESVSHDSELDKNPQSITAQRPVESKTDNQNSQASTSHEHRLAELELTVAALREQVQVLQARVDELAE</sequence>
<reference evidence="4" key="1">
    <citation type="journal article" date="2014" name="Environ. Microbiol.">
        <title>Comparative genomics of the marine bacterial genus Glaciecola reveals the high degree of genomic diversity and genomic characteristic for cold adaptation.</title>
        <authorList>
            <person name="Qin Q.L."/>
            <person name="Xie B.B."/>
            <person name="Yu Y."/>
            <person name="Shu Y.L."/>
            <person name="Rong J.C."/>
            <person name="Zhang Y.J."/>
            <person name="Zhao D.L."/>
            <person name="Chen X.L."/>
            <person name="Zhang X.Y."/>
            <person name="Chen B."/>
            <person name="Zhou B.C."/>
            <person name="Zhang Y.Z."/>
        </authorList>
    </citation>
    <scope>NUCLEOTIDE SEQUENCE [LARGE SCALE GENOMIC DNA]</scope>
    <source>
        <strain evidence="4">LMG 21857</strain>
    </source>
</reference>
<feature type="compositionally biased region" description="Basic and acidic residues" evidence="2">
    <location>
        <begin position="172"/>
        <end position="181"/>
    </location>
</feature>
<evidence type="ECO:0000313" key="4">
    <source>
        <dbReference type="Proteomes" id="UP000006322"/>
    </source>
</evidence>
<proteinExistence type="inferred from homology"/>
<protein>
    <submittedName>
        <fullName evidence="3">Uncharacterized protein</fullName>
    </submittedName>
</protein>
<dbReference type="InterPro" id="IPR007432">
    <property type="entry name" value="DUF480"/>
</dbReference>
<keyword evidence="4" id="KW-1185">Reference proteome</keyword>
<dbReference type="SUPFAM" id="SSF46785">
    <property type="entry name" value="Winged helix' DNA-binding domain"/>
    <property type="match status" value="2"/>
</dbReference>
<dbReference type="AlphaFoldDB" id="K7AFZ6"/>
<comment type="caution">
    <text evidence="3">The sequence shown here is derived from an EMBL/GenBank/DDBJ whole genome shotgun (WGS) entry which is preliminary data.</text>
</comment>
<dbReference type="PANTHER" id="PTHR38768:SF1">
    <property type="entry name" value="UPF0502 PROTEIN YCEH"/>
    <property type="match status" value="1"/>
</dbReference>
<dbReference type="PANTHER" id="PTHR38768">
    <property type="entry name" value="UPF0502 PROTEIN YCEH"/>
    <property type="match status" value="1"/>
</dbReference>
<dbReference type="RefSeq" id="WP_007105971.1">
    <property type="nucleotide sequence ID" value="NZ_BAER01000096.1"/>
</dbReference>
<evidence type="ECO:0000313" key="3">
    <source>
        <dbReference type="EMBL" id="GAC34205.1"/>
    </source>
</evidence>
<dbReference type="InterPro" id="IPR036390">
    <property type="entry name" value="WH_DNA-bd_sf"/>
</dbReference>